<feature type="domain" description="UDP-glucose/GDP-mannose dehydrogenase C-terminal" evidence="4">
    <location>
        <begin position="332"/>
        <end position="427"/>
    </location>
</feature>
<dbReference type="Pfam" id="PF03720">
    <property type="entry name" value="UDPG_MGDP_dh_C"/>
    <property type="match status" value="1"/>
</dbReference>
<dbReference type="EMBL" id="JYNY01000419">
    <property type="protein sequence ID" value="KJJ84005.1"/>
    <property type="molecule type" value="Genomic_DNA"/>
</dbReference>
<evidence type="ECO:0000256" key="2">
    <source>
        <dbReference type="ARBA" id="ARBA00023027"/>
    </source>
</evidence>
<dbReference type="InterPro" id="IPR008927">
    <property type="entry name" value="6-PGluconate_DH-like_C_sf"/>
</dbReference>
<evidence type="ECO:0000313" key="6">
    <source>
        <dbReference type="Proteomes" id="UP000033428"/>
    </source>
</evidence>
<keyword evidence="6" id="KW-1185">Reference proteome</keyword>
<dbReference type="SUPFAM" id="SSF52413">
    <property type="entry name" value="UDP-glucose/GDP-mannose dehydrogenase C-terminal domain"/>
    <property type="match status" value="1"/>
</dbReference>
<evidence type="ECO:0000256" key="1">
    <source>
        <dbReference type="ARBA" id="ARBA00023002"/>
    </source>
</evidence>
<dbReference type="Proteomes" id="UP000033428">
    <property type="component" value="Unassembled WGS sequence"/>
</dbReference>
<accession>A0A0F0CRE3</accession>
<dbReference type="SUPFAM" id="SSF51735">
    <property type="entry name" value="NAD(P)-binding Rossmann-fold domains"/>
    <property type="match status" value="1"/>
</dbReference>
<dbReference type="SUPFAM" id="SSF48179">
    <property type="entry name" value="6-phosphogluconate dehydrogenase C-terminal domain-like"/>
    <property type="match status" value="1"/>
</dbReference>
<dbReference type="Pfam" id="PF00984">
    <property type="entry name" value="UDPG_MGDP_dh"/>
    <property type="match status" value="1"/>
</dbReference>
<organism evidence="5 6">
    <name type="scientific">Candidatus Omnitrophus magneticus</name>
    <dbReference type="NCBI Taxonomy" id="1609969"/>
    <lineage>
        <taxon>Bacteria</taxon>
        <taxon>Pseudomonadati</taxon>
        <taxon>Candidatus Omnitrophota</taxon>
        <taxon>Candidatus Omnitrophus</taxon>
    </lineage>
</organism>
<dbReference type="SMART" id="SM00984">
    <property type="entry name" value="UDPG_MGDP_dh_C"/>
    <property type="match status" value="1"/>
</dbReference>
<dbReference type="InterPro" id="IPR001732">
    <property type="entry name" value="UDP-Glc/GDP-Man_DH_N"/>
</dbReference>
<evidence type="ECO:0000259" key="4">
    <source>
        <dbReference type="SMART" id="SM00984"/>
    </source>
</evidence>
<dbReference type="Pfam" id="PF03721">
    <property type="entry name" value="UDPG_MGDP_dh_N"/>
    <property type="match status" value="1"/>
</dbReference>
<proteinExistence type="inferred from homology"/>
<comment type="similarity">
    <text evidence="3">Belongs to the UDP-glucose/GDP-mannose dehydrogenase family.</text>
</comment>
<gene>
    <name evidence="5" type="ORF">OMAG_002119</name>
</gene>
<dbReference type="PANTHER" id="PTHR43491">
    <property type="entry name" value="UDP-N-ACETYL-D-MANNOSAMINE DEHYDROGENASE"/>
    <property type="match status" value="1"/>
</dbReference>
<comment type="caution">
    <text evidence="5">The sequence shown here is derived from an EMBL/GenBank/DDBJ whole genome shotgun (WGS) entry which is preliminary data.</text>
</comment>
<evidence type="ECO:0000313" key="5">
    <source>
        <dbReference type="EMBL" id="KJJ84005.1"/>
    </source>
</evidence>
<dbReference type="InterPro" id="IPR017476">
    <property type="entry name" value="UDP-Glc/GDP-Man"/>
</dbReference>
<dbReference type="GO" id="GO:0016616">
    <property type="term" value="F:oxidoreductase activity, acting on the CH-OH group of donors, NAD or NADP as acceptor"/>
    <property type="evidence" value="ECO:0007669"/>
    <property type="project" value="InterPro"/>
</dbReference>
<dbReference type="Gene3D" id="3.40.50.720">
    <property type="entry name" value="NAD(P)-binding Rossmann-like Domain"/>
    <property type="match status" value="2"/>
</dbReference>
<dbReference type="InterPro" id="IPR036291">
    <property type="entry name" value="NAD(P)-bd_dom_sf"/>
</dbReference>
<dbReference type="InterPro" id="IPR014027">
    <property type="entry name" value="UDP-Glc/GDP-Man_DH_C"/>
</dbReference>
<reference evidence="5 6" key="1">
    <citation type="submission" date="2015-02" db="EMBL/GenBank/DDBJ databases">
        <title>Single-cell genomics of uncultivated deep-branching MTB reveals a conserved set of magnetosome genes.</title>
        <authorList>
            <person name="Kolinko S."/>
            <person name="Richter M."/>
            <person name="Glockner F.O."/>
            <person name="Brachmann A."/>
            <person name="Schuler D."/>
        </authorList>
    </citation>
    <scope>NUCLEOTIDE SEQUENCE [LARGE SCALE GENOMIC DNA]</scope>
    <source>
        <strain evidence="5">SKK-01</strain>
    </source>
</reference>
<sequence length="438" mass="49114">MSVYSELTNKIKNKTAVITVMGLGYVGLPMALEFAKKGFKVNGLDTNERRINNLKKGISYINDIDSKEIKEALKRKPALNATTDPNIISQSDAIIICVPTPLRKVKDPDISYVLSAAKMLKDYMRSGQIIVLESTTYPGTTREIIMPNLEKNGMCIDRDFYLAFSPERIDPGNPKYSFTNIPKVVGGFTKECTDLAKLLYSQVVTKVVGVSNPEVAEVTKLLENTFRIVNIGLINEFATLCHKLNIDVWEVIKAAETKPFGFMPFYPGPGIGGHCIPADPIYLSWKAKKIGFETKMIDLAAEVNRKVPHHMVERMEEILKQNNKKLADAKIFILGVTYKRDVNDLRESPALDVIDTLNKKKVSWGYHDPFISYLDISGIKAKSAVITPALLKKYDLCVVLADHSTIDYKMIKDNAKLIFDTRNIFAKKNITGENITRL</sequence>
<dbReference type="PIRSF" id="PIRSF500136">
    <property type="entry name" value="UDP_ManNAc_DH"/>
    <property type="match status" value="1"/>
</dbReference>
<dbReference type="InterPro" id="IPR036220">
    <property type="entry name" value="UDP-Glc/GDP-Man_DH_C_sf"/>
</dbReference>
<keyword evidence="1" id="KW-0560">Oxidoreductase</keyword>
<dbReference type="AlphaFoldDB" id="A0A0F0CRE3"/>
<name>A0A0F0CRE3_9BACT</name>
<dbReference type="InterPro" id="IPR014026">
    <property type="entry name" value="UDP-Glc/GDP-Man_DH_dimer"/>
</dbReference>
<dbReference type="PANTHER" id="PTHR43491:SF1">
    <property type="entry name" value="UDP-N-ACETYL-D-MANNOSAMINE DEHYDROGENASE"/>
    <property type="match status" value="1"/>
</dbReference>
<keyword evidence="2" id="KW-0520">NAD</keyword>
<dbReference type="GO" id="GO:0016628">
    <property type="term" value="F:oxidoreductase activity, acting on the CH-CH group of donors, NAD or NADP as acceptor"/>
    <property type="evidence" value="ECO:0007669"/>
    <property type="project" value="InterPro"/>
</dbReference>
<evidence type="ECO:0000256" key="3">
    <source>
        <dbReference type="PIRNR" id="PIRNR000124"/>
    </source>
</evidence>
<dbReference type="NCBIfam" id="TIGR03026">
    <property type="entry name" value="NDP-sugDHase"/>
    <property type="match status" value="1"/>
</dbReference>
<protein>
    <submittedName>
        <fullName evidence="5">UDP-glucose/GDP-mannose dehydrogenase</fullName>
    </submittedName>
</protein>
<dbReference type="GO" id="GO:0000271">
    <property type="term" value="P:polysaccharide biosynthetic process"/>
    <property type="evidence" value="ECO:0007669"/>
    <property type="project" value="InterPro"/>
</dbReference>
<dbReference type="GO" id="GO:0051287">
    <property type="term" value="F:NAD binding"/>
    <property type="evidence" value="ECO:0007669"/>
    <property type="project" value="InterPro"/>
</dbReference>
<dbReference type="InterPro" id="IPR028359">
    <property type="entry name" value="UDP_ManNAc/GlcNAc_DH"/>
</dbReference>
<dbReference type="PATRIC" id="fig|1609969.3.peg.2254"/>
<dbReference type="PIRSF" id="PIRSF000124">
    <property type="entry name" value="UDPglc_GDPman_dh"/>
    <property type="match status" value="1"/>
</dbReference>